<dbReference type="AlphaFoldDB" id="A0A7I0Y8Z8"/>
<name>A0A7I0Y8Z8_STRCX</name>
<accession>A0A7I0Y8Z8</accession>
<feature type="region of interest" description="Disordered" evidence="1">
    <location>
        <begin position="1"/>
        <end position="66"/>
    </location>
</feature>
<dbReference type="RefSeq" id="WP_176573694.1">
    <property type="nucleotide sequence ID" value="NZ_CP056041.1"/>
</dbReference>
<keyword evidence="3" id="KW-1185">Reference proteome</keyword>
<evidence type="ECO:0000313" key="2">
    <source>
        <dbReference type="EMBL" id="QKZ15979.1"/>
    </source>
</evidence>
<feature type="compositionally biased region" description="Basic and acidic residues" evidence="1">
    <location>
        <begin position="45"/>
        <end position="66"/>
    </location>
</feature>
<gene>
    <name evidence="2" type="ORF">HUT05_00280</name>
</gene>
<organism evidence="2 3">
    <name type="scientific">Streptomyces chartreusis</name>
    <dbReference type="NCBI Taxonomy" id="1969"/>
    <lineage>
        <taxon>Bacteria</taxon>
        <taxon>Bacillati</taxon>
        <taxon>Actinomycetota</taxon>
        <taxon>Actinomycetes</taxon>
        <taxon>Kitasatosporales</taxon>
        <taxon>Streptomycetaceae</taxon>
        <taxon>Streptomyces</taxon>
    </lineage>
</organism>
<proteinExistence type="predicted"/>
<dbReference type="Proteomes" id="UP000509418">
    <property type="component" value="Chromosome"/>
</dbReference>
<reference evidence="2 3" key="1">
    <citation type="submission" date="2020-06" db="EMBL/GenBank/DDBJ databases">
        <title>Genome mining for natural products.</title>
        <authorList>
            <person name="Zhang B."/>
            <person name="Shi J."/>
            <person name="Ge H."/>
        </authorList>
    </citation>
    <scope>NUCLEOTIDE SEQUENCE [LARGE SCALE GENOMIC DNA]</scope>
    <source>
        <strain evidence="2 3">NA02069</strain>
    </source>
</reference>
<evidence type="ECO:0000256" key="1">
    <source>
        <dbReference type="SAM" id="MobiDB-lite"/>
    </source>
</evidence>
<dbReference type="EMBL" id="CP056041">
    <property type="protein sequence ID" value="QKZ15979.1"/>
    <property type="molecule type" value="Genomic_DNA"/>
</dbReference>
<protein>
    <submittedName>
        <fullName evidence="2">Uncharacterized protein</fullName>
    </submittedName>
</protein>
<sequence length="66" mass="6733">MAGTTMIFGGTGSGRIERSAKRHQALQTGAGGTQGVDVQFGDLRMSGKEGRDPGDEPAELGKADVA</sequence>
<evidence type="ECO:0000313" key="3">
    <source>
        <dbReference type="Proteomes" id="UP000509418"/>
    </source>
</evidence>